<proteinExistence type="predicted"/>
<dbReference type="Proteomes" id="UP001500567">
    <property type="component" value="Unassembled WGS sequence"/>
</dbReference>
<protein>
    <submittedName>
        <fullName evidence="1">Uncharacterized protein</fullName>
    </submittedName>
</protein>
<gene>
    <name evidence="1" type="ORF">GCM10022408_37460</name>
</gene>
<dbReference type="RefSeq" id="WP_345075142.1">
    <property type="nucleotide sequence ID" value="NZ_BAABDJ010000040.1"/>
</dbReference>
<name>A0ABP7T1S5_9BACT</name>
<dbReference type="EMBL" id="BAABDJ010000040">
    <property type="protein sequence ID" value="GAA4019812.1"/>
    <property type="molecule type" value="Genomic_DNA"/>
</dbReference>
<organism evidence="1 2">
    <name type="scientific">Hymenobacter fastidiosus</name>
    <dbReference type="NCBI Taxonomy" id="486264"/>
    <lineage>
        <taxon>Bacteria</taxon>
        <taxon>Pseudomonadati</taxon>
        <taxon>Bacteroidota</taxon>
        <taxon>Cytophagia</taxon>
        <taxon>Cytophagales</taxon>
        <taxon>Hymenobacteraceae</taxon>
        <taxon>Hymenobacter</taxon>
    </lineage>
</organism>
<comment type="caution">
    <text evidence="1">The sequence shown here is derived from an EMBL/GenBank/DDBJ whole genome shotgun (WGS) entry which is preliminary data.</text>
</comment>
<reference evidence="2" key="1">
    <citation type="journal article" date="2019" name="Int. J. Syst. Evol. Microbiol.">
        <title>The Global Catalogue of Microorganisms (GCM) 10K type strain sequencing project: providing services to taxonomists for standard genome sequencing and annotation.</title>
        <authorList>
            <consortium name="The Broad Institute Genomics Platform"/>
            <consortium name="The Broad Institute Genome Sequencing Center for Infectious Disease"/>
            <person name="Wu L."/>
            <person name="Ma J."/>
        </authorList>
    </citation>
    <scope>NUCLEOTIDE SEQUENCE [LARGE SCALE GENOMIC DNA]</scope>
    <source>
        <strain evidence="2">JCM 17224</strain>
    </source>
</reference>
<evidence type="ECO:0000313" key="2">
    <source>
        <dbReference type="Proteomes" id="UP001500567"/>
    </source>
</evidence>
<keyword evidence="2" id="KW-1185">Reference proteome</keyword>
<accession>A0ABP7T1S5</accession>
<evidence type="ECO:0000313" key="1">
    <source>
        <dbReference type="EMBL" id="GAA4019812.1"/>
    </source>
</evidence>
<sequence length="322" mass="36624">MPRYKGETKYEREKYARRHFAFMAKKYGRTVSHTMHDQETQYFQRESNALSWHGETANSDGSTHWEQNLPTPYCGKRFAEIWLFLNLLQSWPMEIKGQLDSEFYGDACDREYVRGMLRTVDIQGYFTDGTAITYDGIALSVYQGPLSEEEALALSTQHGSNGVFWGASKNRIRAEFVQEWLEDKEEQEATGKAALYNEKWFFNEIGGDLEVVEGSVKNESDEELEFKGFSMSDANLIAARIGIVNSLDRATSVATIQKVLALVRVLRGKRLLLSGAEAADACFLKQYGIERTGKARPRVANGNAWDKTKAEVEEAMRFHGFK</sequence>